<dbReference type="InterPro" id="IPR009081">
    <property type="entry name" value="PP-bd_ACP"/>
</dbReference>
<dbReference type="SUPFAM" id="SSF47336">
    <property type="entry name" value="ACP-like"/>
    <property type="match status" value="1"/>
</dbReference>
<sequence length="82" mass="9732">MMKKSLQIESEVREIVNKILNLNADIDNRLDLRNVGMNSILFIQIIVGLEKTFNIEFEESQLDYRQYETLLSIQEMVQERLN</sequence>
<comment type="caution">
    <text evidence="1">The sequence shown here is derived from an EMBL/GenBank/DDBJ whole genome shotgun (WGS) entry which is preliminary data.</text>
</comment>
<dbReference type="Pfam" id="PF00550">
    <property type="entry name" value="PP-binding"/>
    <property type="match status" value="1"/>
</dbReference>
<protein>
    <submittedName>
        <fullName evidence="1">Phosphopantetheine-binding protein</fullName>
    </submittedName>
</protein>
<gene>
    <name evidence="1" type="ORF">CN613_22135</name>
</gene>
<dbReference type="Proteomes" id="UP000219775">
    <property type="component" value="Unassembled WGS sequence"/>
</dbReference>
<dbReference type="Gene3D" id="1.10.1200.10">
    <property type="entry name" value="ACP-like"/>
    <property type="match status" value="1"/>
</dbReference>
<dbReference type="AlphaFoldDB" id="A0A2B6JJ95"/>
<accession>A0A2B6JJ95</accession>
<dbReference type="RefSeq" id="WP_097969586.1">
    <property type="nucleotide sequence ID" value="NZ_NUBH01000063.1"/>
</dbReference>
<proteinExistence type="predicted"/>
<dbReference type="PROSITE" id="PS50075">
    <property type="entry name" value="CARRIER"/>
    <property type="match status" value="1"/>
</dbReference>
<dbReference type="InterPro" id="IPR036736">
    <property type="entry name" value="ACP-like_sf"/>
</dbReference>
<evidence type="ECO:0000313" key="2">
    <source>
        <dbReference type="Proteomes" id="UP000219775"/>
    </source>
</evidence>
<evidence type="ECO:0000313" key="1">
    <source>
        <dbReference type="EMBL" id="PEM66577.1"/>
    </source>
</evidence>
<name>A0A2B6JJ95_9BACI</name>
<dbReference type="EMBL" id="NUDP01000089">
    <property type="protein sequence ID" value="PEM66577.1"/>
    <property type="molecule type" value="Genomic_DNA"/>
</dbReference>
<reference evidence="1 2" key="1">
    <citation type="submission" date="2017-09" db="EMBL/GenBank/DDBJ databases">
        <title>Large-scale bioinformatics analysis of Bacillus genomes uncovers conserved roles of natural products in bacterial physiology.</title>
        <authorList>
            <consortium name="Agbiome Team Llc"/>
            <person name="Bleich R.M."/>
            <person name="Grubbs K.J."/>
            <person name="Santa Maria K.C."/>
            <person name="Allen S.E."/>
            <person name="Farag S."/>
            <person name="Shank E.A."/>
            <person name="Bowers A."/>
        </authorList>
    </citation>
    <scope>NUCLEOTIDE SEQUENCE [LARGE SCALE GENOMIC DNA]</scope>
    <source>
        <strain evidence="1 2">AFS009893</strain>
    </source>
</reference>
<organism evidence="1 2">
    <name type="scientific">Bacillus pseudomycoides</name>
    <dbReference type="NCBI Taxonomy" id="64104"/>
    <lineage>
        <taxon>Bacteria</taxon>
        <taxon>Bacillati</taxon>
        <taxon>Bacillota</taxon>
        <taxon>Bacilli</taxon>
        <taxon>Bacillales</taxon>
        <taxon>Bacillaceae</taxon>
        <taxon>Bacillus</taxon>
        <taxon>Bacillus cereus group</taxon>
    </lineage>
</organism>